<feature type="region of interest" description="Disordered" evidence="1">
    <location>
        <begin position="60"/>
        <end position="111"/>
    </location>
</feature>
<keyword evidence="3" id="KW-1185">Reference proteome</keyword>
<name>A0A8B6G221_MYTGA</name>
<evidence type="ECO:0000313" key="3">
    <source>
        <dbReference type="Proteomes" id="UP000596742"/>
    </source>
</evidence>
<protein>
    <submittedName>
        <fullName evidence="2">Uncharacterized protein</fullName>
    </submittedName>
</protein>
<dbReference type="EMBL" id="UYJE01007736">
    <property type="protein sequence ID" value="VDI57531.1"/>
    <property type="molecule type" value="Genomic_DNA"/>
</dbReference>
<sequence>MTRTRLLVNLIVAFQCTWNRKRTLHRNLFLQIGDLPTNIEKDDDKNNAPIDHPLEEADELAIAPEQPRRRGIFPTQPQDPPMSTRPLRNRKPPKYLEDYDAYKQTWTQQED</sequence>
<reference evidence="2" key="1">
    <citation type="submission" date="2018-11" db="EMBL/GenBank/DDBJ databases">
        <authorList>
            <person name="Alioto T."/>
            <person name="Alioto T."/>
        </authorList>
    </citation>
    <scope>NUCLEOTIDE SEQUENCE</scope>
</reference>
<dbReference type="Proteomes" id="UP000596742">
    <property type="component" value="Unassembled WGS sequence"/>
</dbReference>
<gene>
    <name evidence="2" type="ORF">MGAL_10B080042</name>
</gene>
<organism evidence="2 3">
    <name type="scientific">Mytilus galloprovincialis</name>
    <name type="common">Mediterranean mussel</name>
    <dbReference type="NCBI Taxonomy" id="29158"/>
    <lineage>
        <taxon>Eukaryota</taxon>
        <taxon>Metazoa</taxon>
        <taxon>Spiralia</taxon>
        <taxon>Lophotrochozoa</taxon>
        <taxon>Mollusca</taxon>
        <taxon>Bivalvia</taxon>
        <taxon>Autobranchia</taxon>
        <taxon>Pteriomorphia</taxon>
        <taxon>Mytilida</taxon>
        <taxon>Mytiloidea</taxon>
        <taxon>Mytilidae</taxon>
        <taxon>Mytilinae</taxon>
        <taxon>Mytilus</taxon>
    </lineage>
</organism>
<evidence type="ECO:0000313" key="2">
    <source>
        <dbReference type="EMBL" id="VDI57531.1"/>
    </source>
</evidence>
<evidence type="ECO:0000256" key="1">
    <source>
        <dbReference type="SAM" id="MobiDB-lite"/>
    </source>
</evidence>
<comment type="caution">
    <text evidence="2">The sequence shown here is derived from an EMBL/GenBank/DDBJ whole genome shotgun (WGS) entry which is preliminary data.</text>
</comment>
<proteinExistence type="predicted"/>
<accession>A0A8B6G221</accession>
<dbReference type="AlphaFoldDB" id="A0A8B6G221"/>